<evidence type="ECO:0000256" key="11">
    <source>
        <dbReference type="SAM" id="Coils"/>
    </source>
</evidence>
<dbReference type="EC" id="2.7.13.3" evidence="3"/>
<keyword evidence="8 12" id="KW-1133">Transmembrane helix</keyword>
<feature type="coiled-coil region" evidence="11">
    <location>
        <begin position="267"/>
        <end position="294"/>
    </location>
</feature>
<dbReference type="OrthoDB" id="8583694at2"/>
<dbReference type="CDD" id="cd00082">
    <property type="entry name" value="HisKA"/>
    <property type="match status" value="1"/>
</dbReference>
<evidence type="ECO:0000256" key="1">
    <source>
        <dbReference type="ARBA" id="ARBA00000085"/>
    </source>
</evidence>
<evidence type="ECO:0000256" key="8">
    <source>
        <dbReference type="ARBA" id="ARBA00022989"/>
    </source>
</evidence>
<dbReference type="GO" id="GO:0000155">
    <property type="term" value="F:phosphorelay sensor kinase activity"/>
    <property type="evidence" value="ECO:0007669"/>
    <property type="project" value="InterPro"/>
</dbReference>
<comment type="caution">
    <text evidence="14">The sequence shown here is derived from an EMBL/GenBank/DDBJ whole genome shotgun (WGS) entry which is preliminary data.</text>
</comment>
<evidence type="ECO:0000256" key="2">
    <source>
        <dbReference type="ARBA" id="ARBA00004141"/>
    </source>
</evidence>
<gene>
    <name evidence="14" type="ORF">GEV47_18320</name>
</gene>
<feature type="domain" description="Histidine kinase" evidence="13">
    <location>
        <begin position="235"/>
        <end position="452"/>
    </location>
</feature>
<keyword evidence="9" id="KW-0902">Two-component regulatory system</keyword>
<keyword evidence="4" id="KW-0597">Phosphoprotein</keyword>
<dbReference type="PANTHER" id="PTHR45436">
    <property type="entry name" value="SENSOR HISTIDINE KINASE YKOH"/>
    <property type="match status" value="1"/>
</dbReference>
<proteinExistence type="predicted"/>
<dbReference type="CDD" id="cd00075">
    <property type="entry name" value="HATPase"/>
    <property type="match status" value="1"/>
</dbReference>
<keyword evidence="10 12" id="KW-0472">Membrane</keyword>
<keyword evidence="7" id="KW-0418">Kinase</keyword>
<keyword evidence="6 12" id="KW-0812">Transmembrane</keyword>
<dbReference type="Gene3D" id="1.10.287.130">
    <property type="match status" value="1"/>
</dbReference>
<reference evidence="14 15" key="1">
    <citation type="submission" date="2019-10" db="EMBL/GenBank/DDBJ databases">
        <title>Glaciimonas soli sp. nov., a psychrophilic bacterium isolated from the forest soil of a high elevation mountain in Taiwan.</title>
        <authorList>
            <person name="Wang L.-T."/>
            <person name="Shieh W.Y."/>
        </authorList>
    </citation>
    <scope>NUCLEOTIDE SEQUENCE [LARGE SCALE GENOMIC DNA]</scope>
    <source>
        <strain evidence="14 15">GS1</strain>
    </source>
</reference>
<feature type="transmembrane region" description="Helical" evidence="12">
    <location>
        <begin position="159"/>
        <end position="178"/>
    </location>
</feature>
<evidence type="ECO:0000256" key="7">
    <source>
        <dbReference type="ARBA" id="ARBA00022777"/>
    </source>
</evidence>
<dbReference type="InterPro" id="IPR003594">
    <property type="entry name" value="HATPase_dom"/>
</dbReference>
<dbReference type="InterPro" id="IPR036097">
    <property type="entry name" value="HisK_dim/P_sf"/>
</dbReference>
<accession>A0A843Z1A4</accession>
<name>A0A843Z1A4_9BURK</name>
<dbReference type="RefSeq" id="WP_153236267.1">
    <property type="nucleotide sequence ID" value="NZ_WINI01000011.1"/>
</dbReference>
<dbReference type="SUPFAM" id="SSF47384">
    <property type="entry name" value="Homodimeric domain of signal transducing histidine kinase"/>
    <property type="match status" value="1"/>
</dbReference>
<dbReference type="GO" id="GO:0005886">
    <property type="term" value="C:plasma membrane"/>
    <property type="evidence" value="ECO:0007669"/>
    <property type="project" value="TreeGrafter"/>
</dbReference>
<dbReference type="InterPro" id="IPR005467">
    <property type="entry name" value="His_kinase_dom"/>
</dbReference>
<evidence type="ECO:0000313" key="14">
    <source>
        <dbReference type="EMBL" id="MQR02636.1"/>
    </source>
</evidence>
<dbReference type="Pfam" id="PF00512">
    <property type="entry name" value="HisKA"/>
    <property type="match status" value="1"/>
</dbReference>
<keyword evidence="5" id="KW-0808">Transferase</keyword>
<evidence type="ECO:0000256" key="10">
    <source>
        <dbReference type="ARBA" id="ARBA00023136"/>
    </source>
</evidence>
<evidence type="ECO:0000256" key="9">
    <source>
        <dbReference type="ARBA" id="ARBA00023012"/>
    </source>
</evidence>
<dbReference type="Proteomes" id="UP000451565">
    <property type="component" value="Unassembled WGS sequence"/>
</dbReference>
<keyword evidence="15" id="KW-1185">Reference proteome</keyword>
<evidence type="ECO:0000256" key="3">
    <source>
        <dbReference type="ARBA" id="ARBA00012438"/>
    </source>
</evidence>
<dbReference type="InterPro" id="IPR036890">
    <property type="entry name" value="HATPase_C_sf"/>
</dbReference>
<dbReference type="AlphaFoldDB" id="A0A843Z1A4"/>
<sequence>MDDLKTKLNSLQFRLALALAVTMIVAAIAIGAIGFYSTLHDAHELQDDHLRDIAAMVNANLITVNQPDTNNPGDLEDPDAHVIVQLVDIGPVSHDSVANNQMRFPDGLHDGLQTIRVQQTEWRVFVQTLQTGGKLVVGQKTEAKNEIARHAGRKTLKRILVVIPFLILLLSLTLRRMLAPLSRLAAELNARHAEDIRAISDRGLPAELRPFISAINTVLKRIAITLDQQRRFVADAAHELRSPLTALTLQTKNLARQDMSDEAHHKLNEFERGLKRANDLIDQLLNMARAQLAEPEKMHAVSLQQVVRSVFEEMMPYADAKKIELEFRQNTDVPPITIPATEMDVVTLLRNLVDNAIRYTGPEGKVEVAIQADACWVVLTVQDNGPGIPVAERSRVFDSFYRVLGTGQTGSGLGLSIVKSIVNKLHGEITIDFSDQSLQSGTVVLVKIPQSVR</sequence>
<dbReference type="SUPFAM" id="SSF55874">
    <property type="entry name" value="ATPase domain of HSP90 chaperone/DNA topoisomerase II/histidine kinase"/>
    <property type="match status" value="1"/>
</dbReference>
<evidence type="ECO:0000256" key="4">
    <source>
        <dbReference type="ARBA" id="ARBA00022553"/>
    </source>
</evidence>
<dbReference type="EMBL" id="WINI01000011">
    <property type="protein sequence ID" value="MQR02636.1"/>
    <property type="molecule type" value="Genomic_DNA"/>
</dbReference>
<comment type="subcellular location">
    <subcellularLocation>
        <location evidence="2">Membrane</location>
        <topology evidence="2">Multi-pass membrane protein</topology>
    </subcellularLocation>
</comment>
<evidence type="ECO:0000256" key="5">
    <source>
        <dbReference type="ARBA" id="ARBA00022679"/>
    </source>
</evidence>
<evidence type="ECO:0000259" key="13">
    <source>
        <dbReference type="PROSITE" id="PS50109"/>
    </source>
</evidence>
<protein>
    <recommendedName>
        <fullName evidence="3">histidine kinase</fullName>
        <ecNumber evidence="3">2.7.13.3</ecNumber>
    </recommendedName>
</protein>
<dbReference type="PRINTS" id="PR00344">
    <property type="entry name" value="BCTRLSENSOR"/>
</dbReference>
<dbReference type="InterPro" id="IPR003661">
    <property type="entry name" value="HisK_dim/P_dom"/>
</dbReference>
<dbReference type="SMART" id="SM00387">
    <property type="entry name" value="HATPase_c"/>
    <property type="match status" value="1"/>
</dbReference>
<dbReference type="PANTHER" id="PTHR45436:SF15">
    <property type="entry name" value="SENSOR HISTIDINE KINASE CUSS"/>
    <property type="match status" value="1"/>
</dbReference>
<dbReference type="InterPro" id="IPR004358">
    <property type="entry name" value="Sig_transdc_His_kin-like_C"/>
</dbReference>
<comment type="catalytic activity">
    <reaction evidence="1">
        <text>ATP + protein L-histidine = ADP + protein N-phospho-L-histidine.</text>
        <dbReference type="EC" id="2.7.13.3"/>
    </reaction>
</comment>
<organism evidence="14 15">
    <name type="scientific">Glaciimonas soli</name>
    <dbReference type="NCBI Taxonomy" id="2590999"/>
    <lineage>
        <taxon>Bacteria</taxon>
        <taxon>Pseudomonadati</taxon>
        <taxon>Pseudomonadota</taxon>
        <taxon>Betaproteobacteria</taxon>
        <taxon>Burkholderiales</taxon>
        <taxon>Oxalobacteraceae</taxon>
        <taxon>Glaciimonas</taxon>
    </lineage>
</organism>
<dbReference type="InterPro" id="IPR050428">
    <property type="entry name" value="TCS_sensor_his_kinase"/>
</dbReference>
<dbReference type="PROSITE" id="PS50109">
    <property type="entry name" value="HIS_KIN"/>
    <property type="match status" value="1"/>
</dbReference>
<evidence type="ECO:0000256" key="12">
    <source>
        <dbReference type="SAM" id="Phobius"/>
    </source>
</evidence>
<dbReference type="Pfam" id="PF02518">
    <property type="entry name" value="HATPase_c"/>
    <property type="match status" value="1"/>
</dbReference>
<evidence type="ECO:0000313" key="15">
    <source>
        <dbReference type="Proteomes" id="UP000451565"/>
    </source>
</evidence>
<dbReference type="SMART" id="SM00388">
    <property type="entry name" value="HisKA"/>
    <property type="match status" value="1"/>
</dbReference>
<keyword evidence="11" id="KW-0175">Coiled coil</keyword>
<evidence type="ECO:0000256" key="6">
    <source>
        <dbReference type="ARBA" id="ARBA00022692"/>
    </source>
</evidence>
<dbReference type="Gene3D" id="3.30.565.10">
    <property type="entry name" value="Histidine kinase-like ATPase, C-terminal domain"/>
    <property type="match status" value="1"/>
</dbReference>
<feature type="transmembrane region" description="Helical" evidence="12">
    <location>
        <begin position="15"/>
        <end position="36"/>
    </location>
</feature>